<dbReference type="Gene3D" id="3.40.50.300">
    <property type="entry name" value="P-loop containing nucleotide triphosphate hydrolases"/>
    <property type="match status" value="1"/>
</dbReference>
<dbReference type="OrthoDB" id="205623at2759"/>
<feature type="domain" description="Sulfotransferase" evidence="5">
    <location>
        <begin position="78"/>
        <end position="197"/>
    </location>
</feature>
<reference evidence="6" key="1">
    <citation type="journal article" date="2019" name="Nat. Commun.">
        <title>Genome-wide association mapping of date palm fruit traits.</title>
        <authorList>
            <person name="Hazzouri K.M."/>
            <person name="Gros-Balthazard M."/>
            <person name="Flowers J.M."/>
            <person name="Copetti D."/>
            <person name="Lemansour A."/>
            <person name="Lebrun M."/>
            <person name="Masmoudi K."/>
            <person name="Ferrand S."/>
            <person name="Dhar M.I."/>
            <person name="Fresquez Z.A."/>
            <person name="Rosas U."/>
            <person name="Zhang J."/>
            <person name="Talag J."/>
            <person name="Lee S."/>
            <person name="Kudrna D."/>
            <person name="Powell R.F."/>
            <person name="Leitch I.J."/>
            <person name="Krueger R.R."/>
            <person name="Wing R.A."/>
            <person name="Amiri K.M.A."/>
            <person name="Purugganan M.D."/>
        </authorList>
    </citation>
    <scope>NUCLEOTIDE SEQUENCE [LARGE SCALE GENOMIC DNA]</scope>
    <source>
        <strain evidence="6">cv. Khalas</strain>
    </source>
</reference>
<evidence type="ECO:0000256" key="2">
    <source>
        <dbReference type="ARBA" id="ARBA00022679"/>
    </source>
</evidence>
<evidence type="ECO:0000256" key="4">
    <source>
        <dbReference type="SAM" id="MobiDB-lite"/>
    </source>
</evidence>
<dbReference type="InterPro" id="IPR000863">
    <property type="entry name" value="Sulfotransferase_dom"/>
</dbReference>
<feature type="compositionally biased region" description="Low complexity" evidence="4">
    <location>
        <begin position="1"/>
        <end position="15"/>
    </location>
</feature>
<dbReference type="AlphaFoldDB" id="A0A8B7BUK2"/>
<name>A0A8B7BUK2_PHODC</name>
<dbReference type="EC" id="2.8.2.-" evidence="3"/>
<keyword evidence="6" id="KW-1185">Reference proteome</keyword>
<dbReference type="Pfam" id="PF00685">
    <property type="entry name" value="Sulfotransfer_1"/>
    <property type="match status" value="1"/>
</dbReference>
<evidence type="ECO:0000313" key="7">
    <source>
        <dbReference type="RefSeq" id="XP_008785639.2"/>
    </source>
</evidence>
<dbReference type="Proteomes" id="UP000228380">
    <property type="component" value="Chromosome 15"/>
</dbReference>
<evidence type="ECO:0000256" key="1">
    <source>
        <dbReference type="ARBA" id="ARBA00005771"/>
    </source>
</evidence>
<keyword evidence="2 3" id="KW-0808">Transferase</keyword>
<protein>
    <recommendedName>
        <fullName evidence="3">Sulfotransferase</fullName>
        <ecNumber evidence="3">2.8.2.-</ecNumber>
    </recommendedName>
</protein>
<reference evidence="7" key="2">
    <citation type="submission" date="2025-08" db="UniProtKB">
        <authorList>
            <consortium name="RefSeq"/>
        </authorList>
    </citation>
    <scope>IDENTIFICATION</scope>
    <source>
        <tissue evidence="7">Young leaves</tissue>
    </source>
</reference>
<dbReference type="InterPro" id="IPR027417">
    <property type="entry name" value="P-loop_NTPase"/>
</dbReference>
<evidence type="ECO:0000256" key="3">
    <source>
        <dbReference type="RuleBase" id="RU361155"/>
    </source>
</evidence>
<evidence type="ECO:0000259" key="5">
    <source>
        <dbReference type="Pfam" id="PF00685"/>
    </source>
</evidence>
<dbReference type="GO" id="GO:0008146">
    <property type="term" value="F:sulfotransferase activity"/>
    <property type="evidence" value="ECO:0007669"/>
    <property type="project" value="InterPro"/>
</dbReference>
<organism evidence="6 7">
    <name type="scientific">Phoenix dactylifera</name>
    <name type="common">Date palm</name>
    <dbReference type="NCBI Taxonomy" id="42345"/>
    <lineage>
        <taxon>Eukaryota</taxon>
        <taxon>Viridiplantae</taxon>
        <taxon>Streptophyta</taxon>
        <taxon>Embryophyta</taxon>
        <taxon>Tracheophyta</taxon>
        <taxon>Spermatophyta</taxon>
        <taxon>Magnoliopsida</taxon>
        <taxon>Liliopsida</taxon>
        <taxon>Arecaceae</taxon>
        <taxon>Coryphoideae</taxon>
        <taxon>Phoeniceae</taxon>
        <taxon>Phoenix</taxon>
    </lineage>
</organism>
<dbReference type="RefSeq" id="XP_008785639.2">
    <property type="nucleotide sequence ID" value="XM_008787417.4"/>
</dbReference>
<dbReference type="GeneID" id="103704217"/>
<dbReference type="SUPFAM" id="SSF52540">
    <property type="entry name" value="P-loop containing nucleoside triphosphate hydrolases"/>
    <property type="match status" value="1"/>
</dbReference>
<feature type="compositionally biased region" description="Basic and acidic residues" evidence="4">
    <location>
        <begin position="16"/>
        <end position="25"/>
    </location>
</feature>
<proteinExistence type="inferred from homology"/>
<evidence type="ECO:0000313" key="6">
    <source>
        <dbReference type="Proteomes" id="UP000228380"/>
    </source>
</evidence>
<gene>
    <name evidence="7" type="primary">LOC103704217</name>
</gene>
<comment type="similarity">
    <text evidence="1 3">Belongs to the sulfotransferase 1 family.</text>
</comment>
<dbReference type="PANTHER" id="PTHR11783">
    <property type="entry name" value="SULFOTRANSFERASE SULT"/>
    <property type="match status" value="1"/>
</dbReference>
<feature type="region of interest" description="Disordered" evidence="4">
    <location>
        <begin position="1"/>
        <end position="27"/>
    </location>
</feature>
<sequence>MASDPSQSSGSLSSHSSEERAKDPTPKLVQEYNDLISTLPPEQGWQPVSLRKYKGFWIPDQVHLRGLLAIQDHFKPRPTDLLLATLPKSGTTWLKALIFATMTRSQYSFAHHPLLSLNPHNCVHLLEELFAIGQASKVEALPSPRLLNTHMPYSVLPDSIGASDCRIIYVCRDPKDRVVSAWHFTSSWHRSKKTTWEMMPTTESLSFATACEMVC</sequence>
<dbReference type="KEGG" id="pda:103704217"/>
<accession>A0A8B7BUK2</accession>